<evidence type="ECO:0000256" key="7">
    <source>
        <dbReference type="ARBA" id="ARBA00023288"/>
    </source>
</evidence>
<evidence type="ECO:0008006" key="12">
    <source>
        <dbReference type="Google" id="ProtNLM"/>
    </source>
</evidence>
<comment type="similarity">
    <text evidence="2">Belongs to the GerABKC lipoprotein family.</text>
</comment>
<dbReference type="AlphaFoldDB" id="A0A2B5XAC2"/>
<reference evidence="10 11" key="1">
    <citation type="submission" date="2017-09" db="EMBL/GenBank/DDBJ databases">
        <title>Large-scale bioinformatics analysis of Bacillus genomes uncovers conserved roles of natural products in bacterial physiology.</title>
        <authorList>
            <consortium name="Agbiome Team Llc"/>
            <person name="Bleich R.M."/>
            <person name="Grubbs K.J."/>
            <person name="Santa Maria K.C."/>
            <person name="Allen S.E."/>
            <person name="Farag S."/>
            <person name="Shank E.A."/>
            <person name="Bowers A."/>
        </authorList>
    </citation>
    <scope>NUCLEOTIDE SEQUENCE [LARGE SCALE GENOMIC DNA]</scope>
    <source>
        <strain evidence="10 11">AFS044250</strain>
    </source>
</reference>
<feature type="domain" description="Spore germination protein N-terminal" evidence="9">
    <location>
        <begin position="27"/>
        <end position="195"/>
    </location>
</feature>
<dbReference type="GO" id="GO:0009847">
    <property type="term" value="P:spore germination"/>
    <property type="evidence" value="ECO:0007669"/>
    <property type="project" value="InterPro"/>
</dbReference>
<keyword evidence="5" id="KW-0472">Membrane</keyword>
<dbReference type="GO" id="GO:0016020">
    <property type="term" value="C:membrane"/>
    <property type="evidence" value="ECO:0007669"/>
    <property type="project" value="UniProtKB-SubCell"/>
</dbReference>
<comment type="caution">
    <text evidence="10">The sequence shown here is derived from an EMBL/GenBank/DDBJ whole genome shotgun (WGS) entry which is preliminary data.</text>
</comment>
<dbReference type="PANTHER" id="PTHR35789">
    <property type="entry name" value="SPORE GERMINATION PROTEIN B3"/>
    <property type="match status" value="1"/>
</dbReference>
<comment type="subcellular location">
    <subcellularLocation>
        <location evidence="1">Membrane</location>
        <topology evidence="1">Lipid-anchor</topology>
    </subcellularLocation>
</comment>
<organism evidence="10 11">
    <name type="scientific">Bacillus toyonensis</name>
    <dbReference type="NCBI Taxonomy" id="155322"/>
    <lineage>
        <taxon>Bacteria</taxon>
        <taxon>Bacillati</taxon>
        <taxon>Bacillota</taxon>
        <taxon>Bacilli</taxon>
        <taxon>Bacillales</taxon>
        <taxon>Bacillaceae</taxon>
        <taxon>Bacillus</taxon>
        <taxon>Bacillus cereus group</taxon>
    </lineage>
</organism>
<dbReference type="Gene3D" id="3.30.300.210">
    <property type="entry name" value="Nutrient germinant receptor protein C, domain 3"/>
    <property type="match status" value="1"/>
</dbReference>
<evidence type="ECO:0000259" key="9">
    <source>
        <dbReference type="Pfam" id="PF25198"/>
    </source>
</evidence>
<evidence type="ECO:0000256" key="4">
    <source>
        <dbReference type="ARBA" id="ARBA00022729"/>
    </source>
</evidence>
<keyword evidence="3" id="KW-0309">Germination</keyword>
<dbReference type="NCBIfam" id="TIGR02887">
    <property type="entry name" value="spore_ger_x_C"/>
    <property type="match status" value="1"/>
</dbReference>
<dbReference type="InterPro" id="IPR038501">
    <property type="entry name" value="Spore_GerAC_C_sf"/>
</dbReference>
<protein>
    <recommendedName>
        <fullName evidence="12">Ger(X)C family spore germination protein</fullName>
    </recommendedName>
</protein>
<accession>A0A2B5XAC2</accession>
<proteinExistence type="inferred from homology"/>
<name>A0A2B5XAC2_9BACI</name>
<keyword evidence="6" id="KW-0564">Palmitate</keyword>
<sequence>MRKRLMKTTRTLCGILCVSFILMGCWDQRLLKDSSLILAIGIDLTKNKKIEQTFLYPRSIKGPNVHQETISASAIGDTSRNAKAHADQKIADRFDASKNRFFLFGKDLARQGIYSTVDAVYRDAKGPSNAKVAIVNGRAKEALSLRIKDTTLSSEYYPKLLHSAEEVGLIQNHTVQSMCSIIFAEGKDFMIPYLDLLKSEKRAYLTGLAMFHHDKFVGHLGIKESRVFLMLNGHKSKHQSLTLRVSNKEPIRDKNFINIEILQVKTTPNIFVTNGKVKINLDISFQLGINEYANDHLYNKKYVQKLNRKINKELTHLVNKTISNMQKVNCDGLGIGQRIQAYHPTVWKNINWDTAYPHIPITVHINNQIIQHGIIN</sequence>
<dbReference type="Pfam" id="PF25198">
    <property type="entry name" value="Spore_GerAC_N"/>
    <property type="match status" value="1"/>
</dbReference>
<evidence type="ECO:0000313" key="10">
    <source>
        <dbReference type="EMBL" id="PHD60612.1"/>
    </source>
</evidence>
<keyword evidence="4" id="KW-0732">Signal</keyword>
<dbReference type="EMBL" id="NUSQ01000180">
    <property type="protein sequence ID" value="PHD60612.1"/>
    <property type="molecule type" value="Genomic_DNA"/>
</dbReference>
<dbReference type="PANTHER" id="PTHR35789:SF1">
    <property type="entry name" value="SPORE GERMINATION PROTEIN B3"/>
    <property type="match status" value="1"/>
</dbReference>
<feature type="domain" description="Spore germination GerAC-like C-terminal" evidence="8">
    <location>
        <begin position="206"/>
        <end position="373"/>
    </location>
</feature>
<dbReference type="InterPro" id="IPR057336">
    <property type="entry name" value="GerAC_N"/>
</dbReference>
<evidence type="ECO:0000256" key="3">
    <source>
        <dbReference type="ARBA" id="ARBA00022544"/>
    </source>
</evidence>
<dbReference type="Pfam" id="PF05504">
    <property type="entry name" value="Spore_GerAC"/>
    <property type="match status" value="1"/>
</dbReference>
<dbReference type="InterPro" id="IPR008844">
    <property type="entry name" value="Spore_GerAC-like"/>
</dbReference>
<evidence type="ECO:0000256" key="2">
    <source>
        <dbReference type="ARBA" id="ARBA00007886"/>
    </source>
</evidence>
<evidence type="ECO:0000256" key="5">
    <source>
        <dbReference type="ARBA" id="ARBA00023136"/>
    </source>
</evidence>
<evidence type="ECO:0000313" key="11">
    <source>
        <dbReference type="Proteomes" id="UP000225997"/>
    </source>
</evidence>
<dbReference type="Proteomes" id="UP000225997">
    <property type="component" value="Unassembled WGS sequence"/>
</dbReference>
<evidence type="ECO:0000256" key="1">
    <source>
        <dbReference type="ARBA" id="ARBA00004635"/>
    </source>
</evidence>
<gene>
    <name evidence="10" type="ORF">COF40_27450</name>
</gene>
<evidence type="ECO:0000259" key="8">
    <source>
        <dbReference type="Pfam" id="PF05504"/>
    </source>
</evidence>
<dbReference type="InterPro" id="IPR046953">
    <property type="entry name" value="Spore_GerAC-like_C"/>
</dbReference>
<dbReference type="PROSITE" id="PS51257">
    <property type="entry name" value="PROKAR_LIPOPROTEIN"/>
    <property type="match status" value="1"/>
</dbReference>
<keyword evidence="7" id="KW-0449">Lipoprotein</keyword>
<evidence type="ECO:0000256" key="6">
    <source>
        <dbReference type="ARBA" id="ARBA00023139"/>
    </source>
</evidence>